<evidence type="ECO:0000259" key="3">
    <source>
        <dbReference type="Pfam" id="PF07523"/>
    </source>
</evidence>
<evidence type="ECO:0000313" key="6">
    <source>
        <dbReference type="Proteomes" id="UP000265962"/>
    </source>
</evidence>
<dbReference type="EMBL" id="OMOH01000007">
    <property type="protein sequence ID" value="SPF68914.1"/>
    <property type="molecule type" value="Genomic_DNA"/>
</dbReference>
<name>A0A375I454_9ACTN</name>
<feature type="chain" id="PRO_5016730802" evidence="2">
    <location>
        <begin position="41"/>
        <end position="656"/>
    </location>
</feature>
<feature type="domain" description="Ig-like" evidence="3">
    <location>
        <begin position="378"/>
        <end position="441"/>
    </location>
</feature>
<organism evidence="5 6">
    <name type="scientific">Propionibacterium ruminifibrarum</name>
    <dbReference type="NCBI Taxonomy" id="1962131"/>
    <lineage>
        <taxon>Bacteria</taxon>
        <taxon>Bacillati</taxon>
        <taxon>Actinomycetota</taxon>
        <taxon>Actinomycetes</taxon>
        <taxon>Propionibacteriales</taxon>
        <taxon>Propionibacteriaceae</taxon>
        <taxon>Propionibacterium</taxon>
    </lineage>
</organism>
<feature type="region of interest" description="Disordered" evidence="1">
    <location>
        <begin position="570"/>
        <end position="624"/>
    </location>
</feature>
<dbReference type="RefSeq" id="WP_119716046.1">
    <property type="nucleotide sequence ID" value="NZ_OMOH01000007.1"/>
</dbReference>
<gene>
    <name evidence="5" type="ORF">PROPJV5_1889</name>
</gene>
<evidence type="ECO:0000256" key="1">
    <source>
        <dbReference type="SAM" id="MobiDB-lite"/>
    </source>
</evidence>
<dbReference type="Pfam" id="PF07523">
    <property type="entry name" value="Big_3"/>
    <property type="match status" value="1"/>
</dbReference>
<dbReference type="Proteomes" id="UP000265962">
    <property type="component" value="Unassembled WGS sequence"/>
</dbReference>
<dbReference type="InterPro" id="IPR022038">
    <property type="entry name" value="Ig-like_bact"/>
</dbReference>
<dbReference type="AlphaFoldDB" id="A0A375I454"/>
<keyword evidence="6" id="KW-1185">Reference proteome</keyword>
<feature type="compositionally biased region" description="Low complexity" evidence="1">
    <location>
        <begin position="580"/>
        <end position="612"/>
    </location>
</feature>
<keyword evidence="2" id="KW-0732">Signal</keyword>
<dbReference type="InterPro" id="IPR038174">
    <property type="entry name" value="Strep_pil_link_sf"/>
</dbReference>
<sequence length="656" mass="67030">MSSTGRRLAALARSWAARAGIAAITVLTCLLGVSTPAAMADPTTAIYTGTDTTTAALTDGSLTHTTYFTASNRGGGIAESNRSAAAGSSPALSIVDIDEFVDLNAVVELSNTGDEPIDDLDVAVALPSSYPAETGAPRLLVDAARLGTGKDGLSPDSDTTGVEIAYGSSTESFSPYDEWSASTGGDWSALQALEFTGTLSPGETFTLTIPLSLANQDELDLTRVSWVGIDERVLSPAGADASTRIRFARRVTDAEGTSPLTSTGQYRASSNAPDAIQSLMPTMQASDLTVSNIATDDASDAHAASADDRLFTGGTVSLDLARVKSAIRDAGWQVEPDESTSDGLAASYTYASDVLHFTDATSNGATVQVRQVISAVSSTVPLGASWSPADNLGWIHDHAGSDVGVDSSDVRVETNVDTATPGVYQATYYYAPRAYYGSGGYEAAVTVEVAVTASASATITGTTTLEGGELQEGQFTFQMTDASGDLVATTTNLADGSFAFTPPQFDHDSIGSSTEYTIVEVVPDGAGDAGDDGTVTRDQITYDTHTEHVEVRVSADESGTNPVATIITDPDGVVFSNIQGSDTPSPSPSASSAPSPGASPDPDASASGGPAAESTQEEPSGGTIPLISAESSALVMGAGVVMVTVGTAMGLHGKRH</sequence>
<accession>A0A375I454</accession>
<dbReference type="OrthoDB" id="3196577at2"/>
<dbReference type="InterPro" id="IPR022464">
    <property type="entry name" value="Strep_pil_isopept_link"/>
</dbReference>
<feature type="domain" description="Streptococcal pilin isopeptide linkage" evidence="4">
    <location>
        <begin position="462"/>
        <end position="578"/>
    </location>
</feature>
<evidence type="ECO:0000256" key="2">
    <source>
        <dbReference type="SAM" id="SignalP"/>
    </source>
</evidence>
<dbReference type="GO" id="GO:0005975">
    <property type="term" value="P:carbohydrate metabolic process"/>
    <property type="evidence" value="ECO:0007669"/>
    <property type="project" value="UniProtKB-ARBA"/>
</dbReference>
<dbReference type="Gene3D" id="2.60.40.3050">
    <property type="match status" value="1"/>
</dbReference>
<evidence type="ECO:0000313" key="5">
    <source>
        <dbReference type="EMBL" id="SPF68914.1"/>
    </source>
</evidence>
<dbReference type="Pfam" id="PF12892">
    <property type="entry name" value="FctA"/>
    <property type="match status" value="1"/>
</dbReference>
<proteinExistence type="predicted"/>
<dbReference type="Gene3D" id="2.60.40.10">
    <property type="entry name" value="Immunoglobulins"/>
    <property type="match status" value="1"/>
</dbReference>
<evidence type="ECO:0000259" key="4">
    <source>
        <dbReference type="Pfam" id="PF12892"/>
    </source>
</evidence>
<reference evidence="6" key="1">
    <citation type="submission" date="2018-02" db="EMBL/GenBank/DDBJ databases">
        <authorList>
            <person name="Hornung B."/>
        </authorList>
    </citation>
    <scope>NUCLEOTIDE SEQUENCE [LARGE SCALE GENOMIC DNA]</scope>
</reference>
<protein>
    <submittedName>
        <fullName evidence="5">Bacterial Ig-like domain</fullName>
    </submittedName>
</protein>
<dbReference type="InterPro" id="IPR013783">
    <property type="entry name" value="Ig-like_fold"/>
</dbReference>
<feature type="signal peptide" evidence="2">
    <location>
        <begin position="1"/>
        <end position="40"/>
    </location>
</feature>